<sequence>MHLDVPAASGLRTRPALVPHHRRGFRPEFPDALLRDGLPAVRLERALVDAWPVLPAADRPAPLIRAINERLTTPARVGTALAAA</sequence>
<dbReference type="EMBL" id="VLKE01000001">
    <property type="protein sequence ID" value="TWH69982.1"/>
    <property type="molecule type" value="Genomic_DNA"/>
</dbReference>
<keyword evidence="2" id="KW-1185">Reference proteome</keyword>
<dbReference type="AlphaFoldDB" id="A0A562IGG2"/>
<accession>A0A562IGG2</accession>
<gene>
    <name evidence="1" type="ORF">JD77_05000</name>
</gene>
<comment type="caution">
    <text evidence="1">The sequence shown here is derived from an EMBL/GenBank/DDBJ whole genome shotgun (WGS) entry which is preliminary data.</text>
</comment>
<dbReference type="Proteomes" id="UP000319825">
    <property type="component" value="Unassembled WGS sequence"/>
</dbReference>
<reference evidence="1 2" key="1">
    <citation type="submission" date="2019-07" db="EMBL/GenBank/DDBJ databases">
        <title>R&amp;d 2014.</title>
        <authorList>
            <person name="Klenk H.-P."/>
        </authorList>
    </citation>
    <scope>NUCLEOTIDE SEQUENCE [LARGE SCALE GENOMIC DNA]</scope>
    <source>
        <strain evidence="1 2">DSM 43868</strain>
    </source>
</reference>
<name>A0A562IGG2_MICOL</name>
<organism evidence="1 2">
    <name type="scientific">Micromonospora olivasterospora</name>
    <dbReference type="NCBI Taxonomy" id="1880"/>
    <lineage>
        <taxon>Bacteria</taxon>
        <taxon>Bacillati</taxon>
        <taxon>Actinomycetota</taxon>
        <taxon>Actinomycetes</taxon>
        <taxon>Micromonosporales</taxon>
        <taxon>Micromonosporaceae</taxon>
        <taxon>Micromonospora</taxon>
    </lineage>
</organism>
<evidence type="ECO:0000313" key="2">
    <source>
        <dbReference type="Proteomes" id="UP000319825"/>
    </source>
</evidence>
<dbReference type="RefSeq" id="WP_145776387.1">
    <property type="nucleotide sequence ID" value="NZ_BAAATQ010000046.1"/>
</dbReference>
<dbReference type="OrthoDB" id="5243722at2"/>
<proteinExistence type="predicted"/>
<protein>
    <submittedName>
        <fullName evidence="1">Uncharacterized protein</fullName>
    </submittedName>
</protein>
<evidence type="ECO:0000313" key="1">
    <source>
        <dbReference type="EMBL" id="TWH69982.1"/>
    </source>
</evidence>